<evidence type="ECO:0000313" key="1">
    <source>
        <dbReference type="EMBL" id="KAK4881713.1"/>
    </source>
</evidence>
<protein>
    <submittedName>
        <fullName evidence="1">Uncharacterized protein</fullName>
    </submittedName>
</protein>
<organism evidence="1 2">
    <name type="scientific">Aquatica leii</name>
    <dbReference type="NCBI Taxonomy" id="1421715"/>
    <lineage>
        <taxon>Eukaryota</taxon>
        <taxon>Metazoa</taxon>
        <taxon>Ecdysozoa</taxon>
        <taxon>Arthropoda</taxon>
        <taxon>Hexapoda</taxon>
        <taxon>Insecta</taxon>
        <taxon>Pterygota</taxon>
        <taxon>Neoptera</taxon>
        <taxon>Endopterygota</taxon>
        <taxon>Coleoptera</taxon>
        <taxon>Polyphaga</taxon>
        <taxon>Elateriformia</taxon>
        <taxon>Elateroidea</taxon>
        <taxon>Lampyridae</taxon>
        <taxon>Luciolinae</taxon>
        <taxon>Aquatica</taxon>
    </lineage>
</organism>
<name>A0AAN7SPQ9_9COLE</name>
<dbReference type="AlphaFoldDB" id="A0AAN7SPQ9"/>
<gene>
    <name evidence="1" type="ORF">RN001_005032</name>
</gene>
<keyword evidence="2" id="KW-1185">Reference proteome</keyword>
<dbReference type="Proteomes" id="UP001353858">
    <property type="component" value="Unassembled WGS sequence"/>
</dbReference>
<proteinExistence type="predicted"/>
<accession>A0AAN7SPQ9</accession>
<reference evidence="2" key="1">
    <citation type="submission" date="2023-01" db="EMBL/GenBank/DDBJ databases">
        <title>Key to firefly adult light organ development and bioluminescence: homeobox transcription factors regulate luciferase expression and transportation to peroxisome.</title>
        <authorList>
            <person name="Fu X."/>
        </authorList>
    </citation>
    <scope>NUCLEOTIDE SEQUENCE [LARGE SCALE GENOMIC DNA]</scope>
</reference>
<sequence>MIFKFLSPNDEDTLTHKKATTNKEMYHYFFVCCWSKNEVFKFQLVNSIVLAPAITGRDSSNKMAVIKTAHTNTGKRSKVIPICGILIIVENLRHFNLRRFLLRGYTVQPVLAPFSTNLLINNRDNEGGRSQNLILFIRGKAIAGAPNINGTNQLLNPPIIIDQNTCHYNNVLNNLYIFG</sequence>
<dbReference type="EMBL" id="JARPUR010000002">
    <property type="protein sequence ID" value="KAK4881713.1"/>
    <property type="molecule type" value="Genomic_DNA"/>
</dbReference>
<comment type="caution">
    <text evidence="1">The sequence shown here is derived from an EMBL/GenBank/DDBJ whole genome shotgun (WGS) entry which is preliminary data.</text>
</comment>
<evidence type="ECO:0000313" key="2">
    <source>
        <dbReference type="Proteomes" id="UP001353858"/>
    </source>
</evidence>